<comment type="caution">
    <text evidence="2">The sequence shown here is derived from an EMBL/GenBank/DDBJ whole genome shotgun (WGS) entry which is preliminary data.</text>
</comment>
<gene>
    <name evidence="2" type="ORF">WR25_06906</name>
</gene>
<feature type="compositionally biased region" description="Acidic residues" evidence="1">
    <location>
        <begin position="60"/>
        <end position="70"/>
    </location>
</feature>
<dbReference type="Proteomes" id="UP000218231">
    <property type="component" value="Unassembled WGS sequence"/>
</dbReference>
<dbReference type="AlphaFoldDB" id="A0A2A2L3T0"/>
<name>A0A2A2L3T0_9BILA</name>
<protein>
    <submittedName>
        <fullName evidence="2">Uncharacterized protein</fullName>
    </submittedName>
</protein>
<evidence type="ECO:0000256" key="1">
    <source>
        <dbReference type="SAM" id="MobiDB-lite"/>
    </source>
</evidence>
<feature type="region of interest" description="Disordered" evidence="1">
    <location>
        <begin position="25"/>
        <end position="104"/>
    </location>
</feature>
<sequence>MGNVWTKIEENLPTCLDADAIFPEWNGSFPYRDEDQKADDELTLDTSSDSDGSTYSGSDSQDDDATEDSDSTTSLHSTSAVMVEDGGPEMTPRDVSPVGNSTPSLVRRLNKPAAFVCNEVNESDV</sequence>
<keyword evidence="3" id="KW-1185">Reference proteome</keyword>
<evidence type="ECO:0000313" key="3">
    <source>
        <dbReference type="Proteomes" id="UP000218231"/>
    </source>
</evidence>
<dbReference type="EMBL" id="LIAE01007222">
    <property type="protein sequence ID" value="PAV80911.1"/>
    <property type="molecule type" value="Genomic_DNA"/>
</dbReference>
<accession>A0A2A2L3T0</accession>
<reference evidence="2 3" key="1">
    <citation type="journal article" date="2017" name="Curr. Biol.">
        <title>Genome architecture and evolution of a unichromosomal asexual nematode.</title>
        <authorList>
            <person name="Fradin H."/>
            <person name="Zegar C."/>
            <person name="Gutwein M."/>
            <person name="Lucas J."/>
            <person name="Kovtun M."/>
            <person name="Corcoran D."/>
            <person name="Baugh L.R."/>
            <person name="Kiontke K."/>
            <person name="Gunsalus K."/>
            <person name="Fitch D.H."/>
            <person name="Piano F."/>
        </authorList>
    </citation>
    <scope>NUCLEOTIDE SEQUENCE [LARGE SCALE GENOMIC DNA]</scope>
    <source>
        <strain evidence="2">PF1309</strain>
    </source>
</reference>
<evidence type="ECO:0000313" key="2">
    <source>
        <dbReference type="EMBL" id="PAV80911.1"/>
    </source>
</evidence>
<organism evidence="2 3">
    <name type="scientific">Diploscapter pachys</name>
    <dbReference type="NCBI Taxonomy" id="2018661"/>
    <lineage>
        <taxon>Eukaryota</taxon>
        <taxon>Metazoa</taxon>
        <taxon>Ecdysozoa</taxon>
        <taxon>Nematoda</taxon>
        <taxon>Chromadorea</taxon>
        <taxon>Rhabditida</taxon>
        <taxon>Rhabditina</taxon>
        <taxon>Rhabditomorpha</taxon>
        <taxon>Rhabditoidea</taxon>
        <taxon>Rhabditidae</taxon>
        <taxon>Diploscapter</taxon>
    </lineage>
</organism>
<proteinExistence type="predicted"/>
<feature type="compositionally biased region" description="Low complexity" evidence="1">
    <location>
        <begin position="44"/>
        <end position="59"/>
    </location>
</feature>